<keyword evidence="3" id="KW-0677">Repeat</keyword>
<dbReference type="PROSITE" id="PS50126">
    <property type="entry name" value="S1"/>
    <property type="match status" value="4"/>
</dbReference>
<dbReference type="InterPro" id="IPR045209">
    <property type="entry name" value="Rrp5"/>
</dbReference>
<dbReference type="SUPFAM" id="SSF50249">
    <property type="entry name" value="Nucleic acid-binding proteins"/>
    <property type="match status" value="4"/>
</dbReference>
<evidence type="ECO:0000259" key="6">
    <source>
        <dbReference type="PROSITE" id="PS50126"/>
    </source>
</evidence>
<feature type="domain" description="S1 motif" evidence="6">
    <location>
        <begin position="250"/>
        <end position="321"/>
    </location>
</feature>
<reference evidence="7" key="1">
    <citation type="submission" date="2022-01" db="EMBL/GenBank/DDBJ databases">
        <title>Genome Sequence Resource for Two Populations of Ditylenchus destructor, the Migratory Endoparasitic Phytonematode.</title>
        <authorList>
            <person name="Zhang H."/>
            <person name="Lin R."/>
            <person name="Xie B."/>
        </authorList>
    </citation>
    <scope>NUCLEOTIDE SEQUENCE</scope>
    <source>
        <strain evidence="7">BazhouSP</strain>
    </source>
</reference>
<dbReference type="SMART" id="SM00386">
    <property type="entry name" value="HAT"/>
    <property type="match status" value="6"/>
</dbReference>
<comment type="caution">
    <text evidence="7">The sequence shown here is derived from an EMBL/GenBank/DDBJ whole genome shotgun (WGS) entry which is preliminary data.</text>
</comment>
<dbReference type="Gene3D" id="2.40.50.140">
    <property type="entry name" value="Nucleic acid-binding proteins"/>
    <property type="match status" value="3"/>
</dbReference>
<feature type="region of interest" description="Disordered" evidence="5">
    <location>
        <begin position="825"/>
        <end position="884"/>
    </location>
</feature>
<dbReference type="Proteomes" id="UP001201812">
    <property type="component" value="Unassembled WGS sequence"/>
</dbReference>
<dbReference type="SUPFAM" id="SSF48452">
    <property type="entry name" value="TPR-like"/>
    <property type="match status" value="2"/>
</dbReference>
<feature type="domain" description="S1 motif" evidence="6">
    <location>
        <begin position="434"/>
        <end position="503"/>
    </location>
</feature>
<evidence type="ECO:0000313" key="7">
    <source>
        <dbReference type="EMBL" id="KAI1728644.1"/>
    </source>
</evidence>
<evidence type="ECO:0000313" key="8">
    <source>
        <dbReference type="Proteomes" id="UP001201812"/>
    </source>
</evidence>
<keyword evidence="4" id="KW-0539">Nucleus</keyword>
<name>A0AAD4R7M0_9BILA</name>
<evidence type="ECO:0000256" key="2">
    <source>
        <dbReference type="ARBA" id="ARBA00022552"/>
    </source>
</evidence>
<dbReference type="PANTHER" id="PTHR23270">
    <property type="entry name" value="PROGRAMMED CELL DEATH PROTEIN 11 PRE-RRNA PROCESSING PROTEIN RRP5"/>
    <property type="match status" value="1"/>
</dbReference>
<dbReference type="InterPro" id="IPR003029">
    <property type="entry name" value="S1_domain"/>
</dbReference>
<dbReference type="FunFam" id="2.40.50.140:FF:000103">
    <property type="entry name" value="protein RRP5 homolog"/>
    <property type="match status" value="1"/>
</dbReference>
<dbReference type="InterPro" id="IPR003107">
    <property type="entry name" value="HAT"/>
</dbReference>
<comment type="subcellular location">
    <subcellularLocation>
        <location evidence="1">Nucleus</location>
        <location evidence="1">Nucleolus</location>
    </subcellularLocation>
</comment>
<organism evidence="7 8">
    <name type="scientific">Ditylenchus destructor</name>
    <dbReference type="NCBI Taxonomy" id="166010"/>
    <lineage>
        <taxon>Eukaryota</taxon>
        <taxon>Metazoa</taxon>
        <taxon>Ecdysozoa</taxon>
        <taxon>Nematoda</taxon>
        <taxon>Chromadorea</taxon>
        <taxon>Rhabditida</taxon>
        <taxon>Tylenchina</taxon>
        <taxon>Tylenchomorpha</taxon>
        <taxon>Sphaerularioidea</taxon>
        <taxon>Anguinidae</taxon>
        <taxon>Anguininae</taxon>
        <taxon>Ditylenchus</taxon>
    </lineage>
</organism>
<dbReference type="InterPro" id="IPR011990">
    <property type="entry name" value="TPR-like_helical_dom_sf"/>
</dbReference>
<dbReference type="Gene3D" id="1.25.40.10">
    <property type="entry name" value="Tetratricopeptide repeat domain"/>
    <property type="match status" value="1"/>
</dbReference>
<dbReference type="InterPro" id="IPR055430">
    <property type="entry name" value="HAT_Syf1_CNRKL1_C"/>
</dbReference>
<proteinExistence type="predicted"/>
<evidence type="ECO:0000256" key="3">
    <source>
        <dbReference type="ARBA" id="ARBA00022737"/>
    </source>
</evidence>
<accession>A0AAD4R7M0</accession>
<dbReference type="Pfam" id="PF23231">
    <property type="entry name" value="HAT_Syf1_CNRKL1_C"/>
    <property type="match status" value="1"/>
</dbReference>
<dbReference type="PANTHER" id="PTHR23270:SF10">
    <property type="entry name" value="PROTEIN RRP5 HOMOLOG"/>
    <property type="match status" value="1"/>
</dbReference>
<keyword evidence="8" id="KW-1185">Reference proteome</keyword>
<dbReference type="GO" id="GO:0032040">
    <property type="term" value="C:small-subunit processome"/>
    <property type="evidence" value="ECO:0007669"/>
    <property type="project" value="TreeGrafter"/>
</dbReference>
<sequence>MTEIDFPRGSTSEAPKRIHKTFCFIKEKGSTHTKGSRTTKLKSDERSSEPSYENVFRQVLSTELLQEDVRGLGIVKKISETDVVLECAEGILLQLPGNRVSKIFTRSLAHNDTVLEDIFSIGQAVAFKVFKPAHCEGDKRNRKSMPKITTCPYEVNSHLVPSNLKSGLVVMGAISSVEDEGAVIDLGLAADIRGFVSRDDLPSNLLLSELREGQVALFRVKPNTSTSSRVIPLSGYAEMDSLDDQSLHINQLLPGTILSANPEKVVGDGVYVNLGNDVKAFIRKIHLPPRLQYDPSKCIKAFRVCVLCCQQNSPMLILSAHPDVLAISKIEKRILPQEYAIGQKISCRVFYVDKQMNVYFCPDDTEKEKSHLLIARALRIHIDDPEKNISNYSLGSEHICRIIGYNSVDRLLVVTTKSELLKQKIINVQEAQPGNKLDGTVVAIKPNGLTVKIYDDLVGYITTMHTRNKPSGNWQKGYRKDQKIVCRVLYLDQTTSRLILTAKPAMVESTETLITNLEDVSVGDIAVGVVIKVLESGGLVVAFYNHVMGLIHGSEAKKFPDITIGMPVKVRVSKIEPSTKQIFLDFGDQLNNSAITVPLKTTEKKKVKKPAKPFLIYTAKVLGPWKYGGCSSDTAAELLLNGGSIGRLHASEINIGKYTVGSCPMKEFLAKNTGKTINVKVICVGKRKNLSIAGQEKLLMDHQTTRIVECTMEETKMSEPRKKLKLINYEYNFEYGQRIPIFIVTPQHYPAKATIAEVNPAFRAIISHDKIMKVALPSATEPGQEEIATFELLSSGELQFGKVIGVNKTRRGKYLEMSLLEDENKATKKKKANTTSQDEEKTNSGSHQITRPKKRTKNSSVNSDTDSKPDVQELNDEISGKDRGLEISKKRPKFMKVQNATFDWSLAGFTVTDFADVTRQSKLSDDKLVDSENEDDKNDLATLGEEAHRLLHGADDESDFNDMLKSNPNSSELWIRCIAFYISRKNYGKAKEIADRALSSINFSDDVELYNIWKVYLNLEAMFGDEESLKEVFSRACASTNSLKMHKHLAKALKNNSKFEEANEIFELMLKKFRHDDLEVWYLYAEHLLENGEQNKSRDLLQRALQSLDKKHHVAVLCRFAQMEYKYGDAQRGKTLFEKLVQVHKTKIITWSLYIDQILKHEGITETRKIFERAVKENATSGKLKVLFKKWMDAESKYGDEESQNLVRERALQMVEDIKKEEDLE</sequence>
<feature type="domain" description="S1 motif" evidence="6">
    <location>
        <begin position="523"/>
        <end position="587"/>
    </location>
</feature>
<evidence type="ECO:0000256" key="4">
    <source>
        <dbReference type="ARBA" id="ARBA00023242"/>
    </source>
</evidence>
<feature type="region of interest" description="Disordered" evidence="5">
    <location>
        <begin position="30"/>
        <end position="49"/>
    </location>
</feature>
<dbReference type="AlphaFoldDB" id="A0AAD4R7M0"/>
<dbReference type="EMBL" id="JAKKPZ010000001">
    <property type="protein sequence ID" value="KAI1728644.1"/>
    <property type="molecule type" value="Genomic_DNA"/>
</dbReference>
<evidence type="ECO:0000256" key="5">
    <source>
        <dbReference type="SAM" id="MobiDB-lite"/>
    </source>
</evidence>
<evidence type="ECO:0000256" key="1">
    <source>
        <dbReference type="ARBA" id="ARBA00004604"/>
    </source>
</evidence>
<gene>
    <name evidence="7" type="ORF">DdX_00841</name>
</gene>
<dbReference type="GO" id="GO:0003723">
    <property type="term" value="F:RNA binding"/>
    <property type="evidence" value="ECO:0007669"/>
    <property type="project" value="TreeGrafter"/>
</dbReference>
<dbReference type="GO" id="GO:0006364">
    <property type="term" value="P:rRNA processing"/>
    <property type="evidence" value="ECO:0007669"/>
    <property type="project" value="UniProtKB-KW"/>
</dbReference>
<keyword evidence="2" id="KW-0698">rRNA processing</keyword>
<dbReference type="SMART" id="SM00316">
    <property type="entry name" value="S1"/>
    <property type="match status" value="4"/>
</dbReference>
<protein>
    <submittedName>
        <fullName evidence="7">Suppressor of forked protein (Suf) domain-containing protein</fullName>
    </submittedName>
</protein>
<feature type="domain" description="S1 motif" evidence="6">
    <location>
        <begin position="167"/>
        <end position="236"/>
    </location>
</feature>
<dbReference type="InterPro" id="IPR012340">
    <property type="entry name" value="NA-bd_OB-fold"/>
</dbReference>